<dbReference type="PROSITE" id="PS50045">
    <property type="entry name" value="SIGMA54_INTERACT_4"/>
    <property type="match status" value="1"/>
</dbReference>
<dbReference type="Pfam" id="PF06506">
    <property type="entry name" value="PrpR_N"/>
    <property type="match status" value="1"/>
</dbReference>
<keyword evidence="3" id="KW-0805">Transcription regulation</keyword>
<dbReference type="PANTHER" id="PTHR32071">
    <property type="entry name" value="TRANSCRIPTIONAL REGULATORY PROTEIN"/>
    <property type="match status" value="1"/>
</dbReference>
<evidence type="ECO:0000256" key="4">
    <source>
        <dbReference type="ARBA" id="ARBA00023163"/>
    </source>
</evidence>
<evidence type="ECO:0000313" key="7">
    <source>
        <dbReference type="EMBL" id="MEY8762390.1"/>
    </source>
</evidence>
<dbReference type="Gene3D" id="3.40.50.10660">
    <property type="entry name" value="PrpR receptor domain-like"/>
    <property type="match status" value="1"/>
</dbReference>
<dbReference type="RefSeq" id="WP_294181518.1">
    <property type="nucleotide sequence ID" value="NZ_JBGFFE010000001.1"/>
</dbReference>
<keyword evidence="8" id="KW-1185">Reference proteome</keyword>
<dbReference type="CDD" id="cd00093">
    <property type="entry name" value="HTH_XRE"/>
    <property type="match status" value="1"/>
</dbReference>
<dbReference type="PROSITE" id="PS50943">
    <property type="entry name" value="HTH_CROC1"/>
    <property type="match status" value="1"/>
</dbReference>
<comment type="caution">
    <text evidence="7">The sequence shown here is derived from an EMBL/GenBank/DDBJ whole genome shotgun (WGS) entry which is preliminary data.</text>
</comment>
<dbReference type="InterPro" id="IPR002197">
    <property type="entry name" value="HTH_Fis"/>
</dbReference>
<feature type="domain" description="HTH cro/C1-type" evidence="6">
    <location>
        <begin position="553"/>
        <end position="580"/>
    </location>
</feature>
<keyword evidence="4" id="KW-0804">Transcription</keyword>
<dbReference type="Gene3D" id="3.40.50.2300">
    <property type="match status" value="1"/>
</dbReference>
<dbReference type="InterPro" id="IPR027417">
    <property type="entry name" value="P-loop_NTPase"/>
</dbReference>
<dbReference type="SUPFAM" id="SSF159800">
    <property type="entry name" value="PrpR receptor domain-like"/>
    <property type="match status" value="1"/>
</dbReference>
<organism evidence="7 8">
    <name type="scientific">Clostridium lapidicellarium</name>
    <dbReference type="NCBI Taxonomy" id="3240931"/>
    <lineage>
        <taxon>Bacteria</taxon>
        <taxon>Bacillati</taxon>
        <taxon>Bacillota</taxon>
        <taxon>Clostridia</taxon>
        <taxon>Eubacteriales</taxon>
        <taxon>Clostridiaceae</taxon>
        <taxon>Clostridium</taxon>
    </lineage>
</organism>
<keyword evidence="2" id="KW-0067">ATP-binding</keyword>
<dbReference type="Gene3D" id="1.10.8.60">
    <property type="match status" value="1"/>
</dbReference>
<dbReference type="Pfam" id="PF14532">
    <property type="entry name" value="Sigma54_activ_2"/>
    <property type="match status" value="1"/>
</dbReference>
<dbReference type="InterPro" id="IPR001387">
    <property type="entry name" value="Cro/C1-type_HTH"/>
</dbReference>
<sequence>MKVFAIAPYNGLKELILQLAENEKDIDLQAEVGDLDLGVEIAKKAQRMSADIIISRGGTAELIQREVDIPVVDIEVSGYDILRVVTLASGLKGRAIIVGFPKISEEAATICSLLNVDIPNYVIHSEDEVVPKLQEISKRDYQVIIGDVVTTRKAKKLGFNTVLFTSGRESVLKSFNDARKIYKVLKKARMEQMIPAAVVEQAERGIVVFDGAFKCVYSNAYFNSIFGGGLDFIKKEWMDSILNGDKFNTVIELDNFAWKVYGNQIKKENKVYIVFLLDRISGYSRDKIPGVAIKNSSTGETLSLLLESGYMKNILEKVDRCKGTNVPIWILGERGTEKDDLAEFLHFGYEAESGSFVTLDCNLISEGDLGRIISNSDILNIDTGTVYFKDIQELSPSSQNLLNEFLDCNGNIASKFIISSLDNLDDIVEKDKFSLSLYYKISPVTLKIPPLRDRIDEMGSLARLFINEYNTFYGKQIVGIRNDALLELKKHKWKGNMLQFRKTIKQIVMFCKNDYIELNDVREALDNMPCGSDMENDSVELNGTLEEIEKNIIQKILKKNQMNQSKAAKKLGISRSTLWRKLQ</sequence>
<reference evidence="7 8" key="1">
    <citation type="submission" date="2024-08" db="EMBL/GenBank/DDBJ databases">
        <title>Clostridium lapicellarii sp. nov., and Clostridium renhuaiense sp. nov., two species isolated from the mud in a fermentation cellar used for producing sauce-flavour Chinese liquors.</title>
        <authorList>
            <person name="Yang F."/>
            <person name="Wang H."/>
            <person name="Chen L.Q."/>
            <person name="Zhou N."/>
            <person name="Lu J.J."/>
            <person name="Pu X.X."/>
            <person name="Wan B."/>
            <person name="Wang L."/>
            <person name="Liu S.J."/>
        </authorList>
    </citation>
    <scope>NUCLEOTIDE SEQUENCE [LARGE SCALE GENOMIC DNA]</scope>
    <source>
        <strain evidence="7 8">MT-113</strain>
    </source>
</reference>
<evidence type="ECO:0000256" key="2">
    <source>
        <dbReference type="ARBA" id="ARBA00022840"/>
    </source>
</evidence>
<feature type="domain" description="Sigma-54 factor interaction" evidence="5">
    <location>
        <begin position="304"/>
        <end position="509"/>
    </location>
</feature>
<name>A0ABV4DT15_9CLOT</name>
<dbReference type="Proteomes" id="UP001565220">
    <property type="component" value="Unassembled WGS sequence"/>
</dbReference>
<dbReference type="InterPro" id="IPR002078">
    <property type="entry name" value="Sigma_54_int"/>
</dbReference>
<accession>A0ABV4DT15</accession>
<dbReference type="Gene3D" id="1.10.10.60">
    <property type="entry name" value="Homeodomain-like"/>
    <property type="match status" value="1"/>
</dbReference>
<evidence type="ECO:0000256" key="3">
    <source>
        <dbReference type="ARBA" id="ARBA00023015"/>
    </source>
</evidence>
<protein>
    <submittedName>
        <fullName evidence="7">PrpR N-terminal domain-containing protein</fullName>
    </submittedName>
</protein>
<gene>
    <name evidence="7" type="ORF">AB8S09_01825</name>
</gene>
<evidence type="ECO:0000259" key="5">
    <source>
        <dbReference type="PROSITE" id="PS50045"/>
    </source>
</evidence>
<dbReference type="EMBL" id="JBGFFE010000001">
    <property type="protein sequence ID" value="MEY8762390.1"/>
    <property type="molecule type" value="Genomic_DNA"/>
</dbReference>
<proteinExistence type="predicted"/>
<dbReference type="Gene3D" id="3.40.50.300">
    <property type="entry name" value="P-loop containing nucleotide triphosphate hydrolases"/>
    <property type="match status" value="1"/>
</dbReference>
<dbReference type="InterPro" id="IPR010524">
    <property type="entry name" value="Sig_transdc_resp-reg_PrpR_N"/>
</dbReference>
<evidence type="ECO:0000256" key="1">
    <source>
        <dbReference type="ARBA" id="ARBA00022741"/>
    </source>
</evidence>
<dbReference type="InterPro" id="IPR009057">
    <property type="entry name" value="Homeodomain-like_sf"/>
</dbReference>
<dbReference type="Pfam" id="PF02954">
    <property type="entry name" value="HTH_8"/>
    <property type="match status" value="1"/>
</dbReference>
<dbReference type="PRINTS" id="PR01590">
    <property type="entry name" value="HTHFIS"/>
</dbReference>
<dbReference type="Pfam" id="PF25601">
    <property type="entry name" value="AAA_lid_14"/>
    <property type="match status" value="1"/>
</dbReference>
<dbReference type="InterPro" id="IPR058031">
    <property type="entry name" value="AAA_lid_NorR"/>
</dbReference>
<evidence type="ECO:0000259" key="6">
    <source>
        <dbReference type="PROSITE" id="PS50943"/>
    </source>
</evidence>
<keyword evidence="1" id="KW-0547">Nucleotide-binding</keyword>
<dbReference type="SUPFAM" id="SSF46689">
    <property type="entry name" value="Homeodomain-like"/>
    <property type="match status" value="1"/>
</dbReference>
<dbReference type="SUPFAM" id="SSF52540">
    <property type="entry name" value="P-loop containing nucleoside triphosphate hydrolases"/>
    <property type="match status" value="1"/>
</dbReference>
<evidence type="ECO:0000313" key="8">
    <source>
        <dbReference type="Proteomes" id="UP001565220"/>
    </source>
</evidence>